<feature type="transmembrane region" description="Helical" evidence="8">
    <location>
        <begin position="212"/>
        <end position="234"/>
    </location>
</feature>
<comment type="caution">
    <text evidence="8">Lacks conserved residue(s) required for the propagation of feature annotation.</text>
</comment>
<feature type="transmembrane region" description="Helical" evidence="8">
    <location>
        <begin position="398"/>
        <end position="419"/>
    </location>
</feature>
<gene>
    <name evidence="10" type="primary">amt</name>
    <name evidence="10" type="ordered locus">TTX_1288</name>
</gene>
<organism evidence="10 11">
    <name type="scientific">Thermoproteus tenax (strain ATCC 35583 / DSM 2078 / JCM 9277 / NBRC 100435 / Kra 1)</name>
    <dbReference type="NCBI Taxonomy" id="768679"/>
    <lineage>
        <taxon>Archaea</taxon>
        <taxon>Thermoproteota</taxon>
        <taxon>Thermoprotei</taxon>
        <taxon>Thermoproteales</taxon>
        <taxon>Thermoproteaceae</taxon>
        <taxon>Thermoproteus</taxon>
    </lineage>
</organism>
<evidence type="ECO:0000256" key="3">
    <source>
        <dbReference type="ARBA" id="ARBA00022448"/>
    </source>
</evidence>
<dbReference type="NCBIfam" id="TIGR00836">
    <property type="entry name" value="amt"/>
    <property type="match status" value="1"/>
</dbReference>
<dbReference type="InterPro" id="IPR029020">
    <property type="entry name" value="Ammonium/urea_transptr"/>
</dbReference>
<accession>G4RK28</accession>
<dbReference type="InterPro" id="IPR018047">
    <property type="entry name" value="Ammonium_transpt_CS"/>
</dbReference>
<dbReference type="GO" id="GO:0005886">
    <property type="term" value="C:plasma membrane"/>
    <property type="evidence" value="ECO:0007669"/>
    <property type="project" value="UniProtKB-SubCell"/>
</dbReference>
<dbReference type="AlphaFoldDB" id="G4RK28"/>
<reference evidence="10 11" key="1">
    <citation type="journal article" date="2011" name="PLoS ONE">
        <title>The complete genome sequence of Thermoproteus tenax: a physiologically versatile member of the Crenarchaeota.</title>
        <authorList>
            <person name="Siebers B."/>
            <person name="Zaparty M."/>
            <person name="Raddatz G."/>
            <person name="Tjaden B."/>
            <person name="Albers S.V."/>
            <person name="Bell S.D."/>
            <person name="Blombach F."/>
            <person name="Kletzin A."/>
            <person name="Kyrpides N."/>
            <person name="Lanz C."/>
            <person name="Plagens A."/>
            <person name="Rampp M."/>
            <person name="Rosinus A."/>
            <person name="von Jan M."/>
            <person name="Makarova K.S."/>
            <person name="Klenk H.P."/>
            <person name="Schuster S.C."/>
            <person name="Hensel R."/>
        </authorList>
    </citation>
    <scope>NUCLEOTIDE SEQUENCE [LARGE SCALE GENOMIC DNA]</scope>
    <source>
        <strain evidence="11">ATCC 35583 / DSM 2078 / JCM 9277 / NBRC 100435 / Kra 1</strain>
    </source>
</reference>
<evidence type="ECO:0000256" key="2">
    <source>
        <dbReference type="ARBA" id="ARBA00005887"/>
    </source>
</evidence>
<feature type="domain" description="Ammonium transporter AmtB-like" evidence="9">
    <location>
        <begin position="83"/>
        <end position="493"/>
    </location>
</feature>
<feature type="transmembrane region" description="Helical" evidence="8">
    <location>
        <begin position="439"/>
        <end position="464"/>
    </location>
</feature>
<evidence type="ECO:0000256" key="4">
    <source>
        <dbReference type="ARBA" id="ARBA00022692"/>
    </source>
</evidence>
<dbReference type="Gene3D" id="1.10.3430.10">
    <property type="entry name" value="Ammonium transporter AmtB like domains"/>
    <property type="match status" value="1"/>
</dbReference>
<feature type="transmembrane region" description="Helical" evidence="8">
    <location>
        <begin position="6"/>
        <end position="24"/>
    </location>
</feature>
<dbReference type="PANTHER" id="PTHR43029">
    <property type="entry name" value="AMMONIUM TRANSPORTER MEP2"/>
    <property type="match status" value="1"/>
</dbReference>
<proteinExistence type="inferred from homology"/>
<dbReference type="PaxDb" id="768679-TTX_1288"/>
<dbReference type="GO" id="GO:0008519">
    <property type="term" value="F:ammonium channel activity"/>
    <property type="evidence" value="ECO:0007669"/>
    <property type="project" value="InterPro"/>
</dbReference>
<keyword evidence="5 8" id="KW-1133">Transmembrane helix</keyword>
<evidence type="ECO:0000259" key="9">
    <source>
        <dbReference type="Pfam" id="PF00909"/>
    </source>
</evidence>
<feature type="transmembrane region" description="Helical" evidence="8">
    <location>
        <begin position="83"/>
        <end position="105"/>
    </location>
</feature>
<dbReference type="STRING" id="768679.TTX_1288"/>
<keyword evidence="3 8" id="KW-0813">Transport</keyword>
<dbReference type="PANTHER" id="PTHR43029:SF10">
    <property type="entry name" value="AMMONIUM TRANSPORTER MEP2"/>
    <property type="match status" value="1"/>
</dbReference>
<evidence type="ECO:0000256" key="6">
    <source>
        <dbReference type="ARBA" id="ARBA00023136"/>
    </source>
</evidence>
<keyword evidence="11" id="KW-1185">Reference proteome</keyword>
<feature type="transmembrane region" description="Helical" evidence="8">
    <location>
        <begin position="180"/>
        <end position="205"/>
    </location>
</feature>
<feature type="transmembrane region" description="Helical" evidence="8">
    <location>
        <begin position="36"/>
        <end position="54"/>
    </location>
</feature>
<dbReference type="KEGG" id="ttn:TTX_1288"/>
<feature type="transmembrane region" description="Helical" evidence="8">
    <location>
        <begin position="246"/>
        <end position="269"/>
    </location>
</feature>
<dbReference type="InterPro" id="IPR001905">
    <property type="entry name" value="Ammonium_transpt"/>
</dbReference>
<dbReference type="HOGENOM" id="CLU_000445_33_4_2"/>
<sequence>MSSAQLLFFLYSLPPYVHRIYIGGPLPQPMDKRRGLWKALMALALLTAGGALAQTTSNATQLPWTTGYPSAAVPTWLDTGSNAWMLTAATLVGLQSVPGLMLLYGGMTKRKYAINTMMMVLYAFAVVLIVWILAGYEFGFGPPLLKIGNYYILGTPMPAVTANATAGQAAVPAAQAYPNIVMATLIFFQFVFAAITPALIVGALIERMNFKAWMLFVPLWSLLVYSPVAFWLWGGGWLMQLGVVDFSGGYVIHVDAGIAAFIAAAMVGPRLIEERRLAPHNLTQVAAGLGLVWLGWNGFNGGDPYGSTVDAAIAVLATNVATAVATVVWMLLDTAYFGKPTLTGAAAGAVAGLVGITPAAGYVNMIGAIVIGAASSAAAWYSLNFFQLRYLKHIDDALGVFSDHAVPGIVGGILTGVFADPSITQYVFPGLTGALYGNPYQVLLQLLGAAVVVAYDAAVTFLILKLISKITPLRAPEADLKVGDKALHGEVAYDEFAFASQANNQGKQ</sequence>
<keyword evidence="6 8" id="KW-0472">Membrane</keyword>
<feature type="transmembrane region" description="Helical" evidence="8">
    <location>
        <begin position="311"/>
        <end position="332"/>
    </location>
</feature>
<evidence type="ECO:0000313" key="11">
    <source>
        <dbReference type="Proteomes" id="UP000002654"/>
    </source>
</evidence>
<comment type="similarity">
    <text evidence="2 8">Belongs to the ammonia transporter channel (TC 1.A.11.2) family.</text>
</comment>
<dbReference type="PROSITE" id="PS01219">
    <property type="entry name" value="AMMONIUM_TRANSP"/>
    <property type="match status" value="1"/>
</dbReference>
<name>G4RK28_THETK</name>
<feature type="transmembrane region" description="Helical" evidence="8">
    <location>
        <begin position="112"/>
        <end position="134"/>
    </location>
</feature>
<evidence type="ECO:0000256" key="5">
    <source>
        <dbReference type="ARBA" id="ARBA00022989"/>
    </source>
</evidence>
<evidence type="ECO:0000313" key="10">
    <source>
        <dbReference type="EMBL" id="CCC81923.1"/>
    </source>
</evidence>
<dbReference type="PATRIC" id="fig|768679.9.peg.1303"/>
<dbReference type="SUPFAM" id="SSF111352">
    <property type="entry name" value="Ammonium transporter"/>
    <property type="match status" value="1"/>
</dbReference>
<evidence type="ECO:0000256" key="8">
    <source>
        <dbReference type="RuleBase" id="RU362002"/>
    </source>
</evidence>
<comment type="subcellular location">
    <subcellularLocation>
        <location evidence="8">Cell membrane</location>
        <topology evidence="8">Multi-pass membrane protein</topology>
    </subcellularLocation>
    <subcellularLocation>
        <location evidence="1">Membrane</location>
        <topology evidence="1">Multi-pass membrane protein</topology>
    </subcellularLocation>
</comment>
<feature type="transmembrane region" description="Helical" evidence="8">
    <location>
        <begin position="281"/>
        <end position="299"/>
    </location>
</feature>
<feature type="transmembrane region" description="Helical" evidence="8">
    <location>
        <begin position="341"/>
        <end position="360"/>
    </location>
</feature>
<keyword evidence="4 8" id="KW-0812">Transmembrane</keyword>
<dbReference type="eggNOG" id="arCOG04397">
    <property type="taxonomic scope" value="Archaea"/>
</dbReference>
<dbReference type="EMBL" id="FN869859">
    <property type="protein sequence ID" value="CCC81923.1"/>
    <property type="molecule type" value="Genomic_DNA"/>
</dbReference>
<evidence type="ECO:0000256" key="7">
    <source>
        <dbReference type="ARBA" id="ARBA00023177"/>
    </source>
</evidence>
<evidence type="ECO:0000256" key="1">
    <source>
        <dbReference type="ARBA" id="ARBA00004141"/>
    </source>
</evidence>
<feature type="transmembrane region" description="Helical" evidence="8">
    <location>
        <begin position="366"/>
        <end position="386"/>
    </location>
</feature>
<keyword evidence="7 8" id="KW-0924">Ammonia transport</keyword>
<dbReference type="InterPro" id="IPR024041">
    <property type="entry name" value="NH4_transpt_AmtB-like_dom"/>
</dbReference>
<dbReference type="Pfam" id="PF00909">
    <property type="entry name" value="Ammonium_transp"/>
    <property type="match status" value="1"/>
</dbReference>
<protein>
    <recommendedName>
        <fullName evidence="8">Ammonium transporter</fullName>
    </recommendedName>
</protein>
<dbReference type="Proteomes" id="UP000002654">
    <property type="component" value="Chromosome"/>
</dbReference>